<evidence type="ECO:0000256" key="3">
    <source>
        <dbReference type="ARBA" id="ARBA00022833"/>
    </source>
</evidence>
<feature type="compositionally biased region" description="Low complexity" evidence="5">
    <location>
        <begin position="51"/>
        <end position="60"/>
    </location>
</feature>
<evidence type="ECO:0000256" key="1">
    <source>
        <dbReference type="ARBA" id="ARBA00022723"/>
    </source>
</evidence>
<name>A0ABV0N704_9TELE</name>
<feature type="compositionally biased region" description="Basic residues" evidence="5">
    <location>
        <begin position="525"/>
        <end position="534"/>
    </location>
</feature>
<evidence type="ECO:0000256" key="4">
    <source>
        <dbReference type="PROSITE-ProRule" id="PRU00509"/>
    </source>
</evidence>
<dbReference type="PROSITE" id="PS51058">
    <property type="entry name" value="ZF_CXXC"/>
    <property type="match status" value="1"/>
</dbReference>
<gene>
    <name evidence="7" type="ORF">GOODEAATRI_027245</name>
</gene>
<feature type="region of interest" description="Disordered" evidence="5">
    <location>
        <begin position="498"/>
        <end position="534"/>
    </location>
</feature>
<feature type="region of interest" description="Disordered" evidence="5">
    <location>
        <begin position="169"/>
        <end position="192"/>
    </location>
</feature>
<feature type="domain" description="CXXC-type" evidence="6">
    <location>
        <begin position="546"/>
        <end position="588"/>
    </location>
</feature>
<feature type="non-terminal residue" evidence="7">
    <location>
        <position position="1"/>
    </location>
</feature>
<evidence type="ECO:0000313" key="7">
    <source>
        <dbReference type="EMBL" id="MEQ2166363.1"/>
    </source>
</evidence>
<dbReference type="Proteomes" id="UP001476798">
    <property type="component" value="Unassembled WGS sequence"/>
</dbReference>
<feature type="region of interest" description="Disordered" evidence="5">
    <location>
        <begin position="1"/>
        <end position="23"/>
    </location>
</feature>
<dbReference type="Pfam" id="PF02008">
    <property type="entry name" value="zf-CXXC"/>
    <property type="match status" value="1"/>
</dbReference>
<keyword evidence="2 4" id="KW-0863">Zinc-finger</keyword>
<evidence type="ECO:0000259" key="6">
    <source>
        <dbReference type="PROSITE" id="PS51058"/>
    </source>
</evidence>
<keyword evidence="1" id="KW-0479">Metal-binding</keyword>
<reference evidence="7 8" key="1">
    <citation type="submission" date="2021-06" db="EMBL/GenBank/DDBJ databases">
        <authorList>
            <person name="Palmer J.M."/>
        </authorList>
    </citation>
    <scope>NUCLEOTIDE SEQUENCE [LARGE SCALE GENOMIC DNA]</scope>
    <source>
        <strain evidence="7 8">GA_2019</strain>
        <tissue evidence="7">Muscle</tissue>
    </source>
</reference>
<feature type="region of interest" description="Disordered" evidence="5">
    <location>
        <begin position="306"/>
        <end position="333"/>
    </location>
</feature>
<proteinExistence type="predicted"/>
<dbReference type="InterPro" id="IPR002857">
    <property type="entry name" value="Znf_CXXC"/>
</dbReference>
<accession>A0ABV0N704</accession>
<feature type="compositionally biased region" description="Polar residues" evidence="5">
    <location>
        <begin position="239"/>
        <end position="248"/>
    </location>
</feature>
<comment type="caution">
    <text evidence="7">The sequence shown here is derived from an EMBL/GenBank/DDBJ whole genome shotgun (WGS) entry which is preliminary data.</text>
</comment>
<evidence type="ECO:0000313" key="8">
    <source>
        <dbReference type="Proteomes" id="UP001476798"/>
    </source>
</evidence>
<dbReference type="EMBL" id="JAHRIO010023522">
    <property type="protein sequence ID" value="MEQ2166363.1"/>
    <property type="molecule type" value="Genomic_DNA"/>
</dbReference>
<feature type="region of interest" description="Disordered" evidence="5">
    <location>
        <begin position="35"/>
        <end position="60"/>
    </location>
</feature>
<sequence length="588" mass="64891">LIGKIVPRVPKEGQDVKESPVKDKELPKVVIKVQDKGPLTAKAKHAEKQTSARQSSTSSADIIGKAGEATLNQTTTKSVSDAKPHEKVSSISEAVVVAEKAHRAVRAEGEMLENSETSQAKGSGKLKSGFQIGHTWHSAQGGASSFTSFHEHQSMMRMVKGLGASPEAAAQTEQEVGRSLKGKAAEASVKRAHKRHRGRFLFGYRRKPSTEVSGNKRPKIGRVRTRHVFYTYVPESLPSVESTEQQAPSIEPSEETKPSSEQLSQGSNNTNTTVTSGRSSRVIKTPKRFLNEEIIPFPKGSLSTWLKSQQKDDTKPTLSLNESGYDGSSQPLDSFPTPVLDSSLLESKISSKPSPDASHVEIYKNLKKLTLKLAEKKKTQSGFQEDYTDQDDSLTFHHRKRRRPKIMMEEMDSPGVVRKVSVVVKAGVEIPEETPAEDMGNNIVIVMLLTHGSVCRSSHSEVQGSSMCAGQPLWLWDSLVPWCQMIFPDSALYRFTRGRASPSPPQQKVQSGRAQWAVSQESIQRRRQKKGHKFRRRRILSQYLPGGVRSRRCGICKGCSIEGDCGECMNCLDKPKFGGPNTKKQCCM</sequence>
<protein>
    <recommendedName>
        <fullName evidence="6">CXXC-type domain-containing protein</fullName>
    </recommendedName>
</protein>
<feature type="compositionally biased region" description="Low complexity" evidence="5">
    <location>
        <begin position="266"/>
        <end position="282"/>
    </location>
</feature>
<feature type="region of interest" description="Disordered" evidence="5">
    <location>
        <begin position="237"/>
        <end position="285"/>
    </location>
</feature>
<evidence type="ECO:0000256" key="5">
    <source>
        <dbReference type="SAM" id="MobiDB-lite"/>
    </source>
</evidence>
<organism evidence="7 8">
    <name type="scientific">Goodea atripinnis</name>
    <dbReference type="NCBI Taxonomy" id="208336"/>
    <lineage>
        <taxon>Eukaryota</taxon>
        <taxon>Metazoa</taxon>
        <taxon>Chordata</taxon>
        <taxon>Craniata</taxon>
        <taxon>Vertebrata</taxon>
        <taxon>Euteleostomi</taxon>
        <taxon>Actinopterygii</taxon>
        <taxon>Neopterygii</taxon>
        <taxon>Teleostei</taxon>
        <taxon>Neoteleostei</taxon>
        <taxon>Acanthomorphata</taxon>
        <taxon>Ovalentaria</taxon>
        <taxon>Atherinomorphae</taxon>
        <taxon>Cyprinodontiformes</taxon>
        <taxon>Goodeidae</taxon>
        <taxon>Goodea</taxon>
    </lineage>
</organism>
<keyword evidence="8" id="KW-1185">Reference proteome</keyword>
<feature type="compositionally biased region" description="Polar residues" evidence="5">
    <location>
        <begin position="316"/>
        <end position="332"/>
    </location>
</feature>
<feature type="compositionally biased region" description="Polar residues" evidence="5">
    <location>
        <begin position="506"/>
        <end position="522"/>
    </location>
</feature>
<feature type="compositionally biased region" description="Basic and acidic residues" evidence="5">
    <location>
        <begin position="9"/>
        <end position="23"/>
    </location>
</feature>
<evidence type="ECO:0000256" key="2">
    <source>
        <dbReference type="ARBA" id="ARBA00022771"/>
    </source>
</evidence>
<keyword evidence="3" id="KW-0862">Zinc</keyword>